<dbReference type="SUPFAM" id="SSF52200">
    <property type="entry name" value="Toll/Interleukin receptor TIR domain"/>
    <property type="match status" value="1"/>
</dbReference>
<dbReference type="PANTHER" id="PTHR32009">
    <property type="entry name" value="TMV RESISTANCE PROTEIN N-LIKE"/>
    <property type="match status" value="1"/>
</dbReference>
<keyword evidence="7" id="KW-1185">Reference proteome</keyword>
<accession>A0ABD3LDZ2</accession>
<dbReference type="GO" id="GO:0061809">
    <property type="term" value="F:NAD+ nucleosidase activity, cyclic ADP-ribose generating"/>
    <property type="evidence" value="ECO:0007669"/>
    <property type="project" value="UniProtKB-EC"/>
</dbReference>
<comment type="catalytic activity">
    <reaction evidence="4">
        <text>NAD(+) + H2O = ADP-D-ribose + nicotinamide + H(+)</text>
        <dbReference type="Rhea" id="RHEA:16301"/>
        <dbReference type="ChEBI" id="CHEBI:15377"/>
        <dbReference type="ChEBI" id="CHEBI:15378"/>
        <dbReference type="ChEBI" id="CHEBI:17154"/>
        <dbReference type="ChEBI" id="CHEBI:57540"/>
        <dbReference type="ChEBI" id="CHEBI:57967"/>
        <dbReference type="EC" id="3.2.2.6"/>
    </reaction>
    <physiologicalReaction direction="left-to-right" evidence="4">
        <dbReference type="Rhea" id="RHEA:16302"/>
    </physiologicalReaction>
</comment>
<reference evidence="6 7" key="1">
    <citation type="submission" date="2024-11" db="EMBL/GenBank/DDBJ databases">
        <title>Chromosome-level genome assembly of Eucalyptus globulus Labill. provides insights into its genome evolution.</title>
        <authorList>
            <person name="Li X."/>
        </authorList>
    </citation>
    <scope>NUCLEOTIDE SEQUENCE [LARGE SCALE GENOMIC DNA]</scope>
    <source>
        <strain evidence="6">CL2024</strain>
        <tissue evidence="6">Fresh tender leaves</tissue>
    </source>
</reference>
<evidence type="ECO:0000256" key="2">
    <source>
        <dbReference type="ARBA" id="ARBA00022801"/>
    </source>
</evidence>
<dbReference type="Proteomes" id="UP001634007">
    <property type="component" value="Unassembled WGS sequence"/>
</dbReference>
<dbReference type="InterPro" id="IPR000157">
    <property type="entry name" value="TIR_dom"/>
</dbReference>
<dbReference type="EC" id="3.2.2.6" evidence="1"/>
<dbReference type="EMBL" id="JBJKBG010000002">
    <property type="protein sequence ID" value="KAL3750034.1"/>
    <property type="molecule type" value="Genomic_DNA"/>
</dbReference>
<keyword evidence="2" id="KW-0378">Hydrolase</keyword>
<organism evidence="6 7">
    <name type="scientific">Eucalyptus globulus</name>
    <name type="common">Tasmanian blue gum</name>
    <dbReference type="NCBI Taxonomy" id="34317"/>
    <lineage>
        <taxon>Eukaryota</taxon>
        <taxon>Viridiplantae</taxon>
        <taxon>Streptophyta</taxon>
        <taxon>Embryophyta</taxon>
        <taxon>Tracheophyta</taxon>
        <taxon>Spermatophyta</taxon>
        <taxon>Magnoliopsida</taxon>
        <taxon>eudicotyledons</taxon>
        <taxon>Gunneridae</taxon>
        <taxon>Pentapetalae</taxon>
        <taxon>rosids</taxon>
        <taxon>malvids</taxon>
        <taxon>Myrtales</taxon>
        <taxon>Myrtaceae</taxon>
        <taxon>Myrtoideae</taxon>
        <taxon>Eucalypteae</taxon>
        <taxon>Eucalyptus</taxon>
    </lineage>
</organism>
<dbReference type="PROSITE" id="PS50104">
    <property type="entry name" value="TIR"/>
    <property type="match status" value="1"/>
</dbReference>
<evidence type="ECO:0000259" key="5">
    <source>
        <dbReference type="PROSITE" id="PS50104"/>
    </source>
</evidence>
<name>A0ABD3LDZ2_EUCGL</name>
<feature type="domain" description="TIR" evidence="5">
    <location>
        <begin position="37"/>
        <end position="177"/>
    </location>
</feature>
<gene>
    <name evidence="6" type="ORF">ACJRO7_011074</name>
</gene>
<dbReference type="Gene3D" id="3.40.50.10140">
    <property type="entry name" value="Toll/interleukin-1 receptor homology (TIR) domain"/>
    <property type="match status" value="1"/>
</dbReference>
<dbReference type="SMART" id="SM00255">
    <property type="entry name" value="TIR"/>
    <property type="match status" value="1"/>
</dbReference>
<comment type="caution">
    <text evidence="6">The sequence shown here is derived from an EMBL/GenBank/DDBJ whole genome shotgun (WGS) entry which is preliminary data.</text>
</comment>
<protein>
    <recommendedName>
        <fullName evidence="1">ADP-ribosyl cyclase/cyclic ADP-ribose hydrolase</fullName>
        <ecNumber evidence="1">3.2.2.6</ecNumber>
    </recommendedName>
</protein>
<sequence length="203" mass="23361">MDRGQSQGKRKRAEEESIEGASTSSFISLEATTVDSDQYDVFLSFRGLDTRYSFTDCLYHSLLEAGTVPFGVFRDDNSISIGKKFGSKILDAITQSKISIPIISENYASSKWCLRELTHIMERKKSTSHIVLPVFYKVTPSDVRHLTGNFGNAFHLSREHFDEKDIHEGEQALRDVSNLHGWESEKVANRYFLNFSFFFWFYK</sequence>
<dbReference type="PANTHER" id="PTHR32009:SF39">
    <property type="entry name" value="TIR DOMAIN-CONTAINING PROTEIN"/>
    <property type="match status" value="1"/>
</dbReference>
<evidence type="ECO:0000313" key="6">
    <source>
        <dbReference type="EMBL" id="KAL3750034.1"/>
    </source>
</evidence>
<dbReference type="InterPro" id="IPR035897">
    <property type="entry name" value="Toll_tir_struct_dom_sf"/>
</dbReference>
<evidence type="ECO:0000256" key="3">
    <source>
        <dbReference type="ARBA" id="ARBA00023027"/>
    </source>
</evidence>
<dbReference type="Pfam" id="PF01582">
    <property type="entry name" value="TIR"/>
    <property type="match status" value="1"/>
</dbReference>
<evidence type="ECO:0000256" key="1">
    <source>
        <dbReference type="ARBA" id="ARBA00011982"/>
    </source>
</evidence>
<proteinExistence type="predicted"/>
<evidence type="ECO:0000313" key="7">
    <source>
        <dbReference type="Proteomes" id="UP001634007"/>
    </source>
</evidence>
<keyword evidence="3" id="KW-0520">NAD</keyword>
<evidence type="ECO:0000256" key="4">
    <source>
        <dbReference type="ARBA" id="ARBA00047304"/>
    </source>
</evidence>
<dbReference type="AlphaFoldDB" id="A0ABD3LDZ2"/>